<dbReference type="InterPro" id="IPR036770">
    <property type="entry name" value="Ankyrin_rpt-contain_sf"/>
</dbReference>
<dbReference type="Pfam" id="PF13637">
    <property type="entry name" value="Ank_4"/>
    <property type="match status" value="1"/>
</dbReference>
<dbReference type="Pfam" id="PF00023">
    <property type="entry name" value="Ank"/>
    <property type="match status" value="1"/>
</dbReference>
<dbReference type="OrthoDB" id="539213at2759"/>
<accession>A0A1G4JF80</accession>
<evidence type="ECO:0000256" key="2">
    <source>
        <dbReference type="ARBA" id="ARBA00023043"/>
    </source>
</evidence>
<dbReference type="PROSITE" id="PS50297">
    <property type="entry name" value="ANK_REP_REGION"/>
    <property type="match status" value="1"/>
</dbReference>
<protein>
    <submittedName>
        <fullName evidence="4">LAME_0E01530g1_1</fullName>
    </submittedName>
</protein>
<dbReference type="Proteomes" id="UP000191144">
    <property type="component" value="Chromosome E"/>
</dbReference>
<organism evidence="4 5">
    <name type="scientific">Lachancea meyersii CBS 8951</name>
    <dbReference type="NCBI Taxonomy" id="1266667"/>
    <lineage>
        <taxon>Eukaryota</taxon>
        <taxon>Fungi</taxon>
        <taxon>Dikarya</taxon>
        <taxon>Ascomycota</taxon>
        <taxon>Saccharomycotina</taxon>
        <taxon>Saccharomycetes</taxon>
        <taxon>Saccharomycetales</taxon>
        <taxon>Saccharomycetaceae</taxon>
        <taxon>Lachancea</taxon>
    </lineage>
</organism>
<feature type="repeat" description="ANK" evidence="3">
    <location>
        <begin position="142"/>
        <end position="174"/>
    </location>
</feature>
<feature type="repeat" description="ANK" evidence="3">
    <location>
        <begin position="38"/>
        <end position="70"/>
    </location>
</feature>
<keyword evidence="2 3" id="KW-0040">ANK repeat</keyword>
<dbReference type="SUPFAM" id="SSF48403">
    <property type="entry name" value="Ankyrin repeat"/>
    <property type="match status" value="1"/>
</dbReference>
<evidence type="ECO:0000313" key="4">
    <source>
        <dbReference type="EMBL" id="SCU88898.1"/>
    </source>
</evidence>
<dbReference type="Pfam" id="PF12796">
    <property type="entry name" value="Ank_2"/>
    <property type="match status" value="1"/>
</dbReference>
<dbReference type="InterPro" id="IPR002110">
    <property type="entry name" value="Ankyrin_rpt"/>
</dbReference>
<keyword evidence="1" id="KW-0677">Repeat</keyword>
<sequence>MSTNTTFPLHEACREGDISKVRELVDEEPKLVLAKDLDSRYPVHWAVSYQHENIVDFLLSRMQKVDLDDLVDESGWSVLHIASSVGNLGILVKLVNHSIKPDANLATSQGTTALNLACSKKQVSIAKFLIQEGASVRLKDSRNQLPLHRAASVGSMPMVDLLCKNKSPVNTKDINGWTPLFHALSEGHGDVAVALVQSYAAEYRDQRDVDNKSPLDVVADEKVKAFFLQNVE</sequence>
<evidence type="ECO:0000313" key="5">
    <source>
        <dbReference type="Proteomes" id="UP000191144"/>
    </source>
</evidence>
<name>A0A1G4JF80_9SACH</name>
<feature type="repeat" description="ANK" evidence="3">
    <location>
        <begin position="109"/>
        <end position="141"/>
    </location>
</feature>
<dbReference type="EMBL" id="LT598481">
    <property type="protein sequence ID" value="SCU88898.1"/>
    <property type="molecule type" value="Genomic_DNA"/>
</dbReference>
<dbReference type="Gene3D" id="1.25.40.20">
    <property type="entry name" value="Ankyrin repeat-containing domain"/>
    <property type="match status" value="1"/>
</dbReference>
<dbReference type="PROSITE" id="PS50088">
    <property type="entry name" value="ANK_REPEAT"/>
    <property type="match status" value="3"/>
</dbReference>
<dbReference type="SMART" id="SM00248">
    <property type="entry name" value="ANK"/>
    <property type="match status" value="6"/>
</dbReference>
<dbReference type="PANTHER" id="PTHR24171">
    <property type="entry name" value="ANKYRIN REPEAT DOMAIN-CONTAINING PROTEIN 39-RELATED"/>
    <property type="match status" value="1"/>
</dbReference>
<dbReference type="AlphaFoldDB" id="A0A1G4JF80"/>
<evidence type="ECO:0000256" key="3">
    <source>
        <dbReference type="PROSITE-ProRule" id="PRU00023"/>
    </source>
</evidence>
<evidence type="ECO:0000256" key="1">
    <source>
        <dbReference type="ARBA" id="ARBA00022737"/>
    </source>
</evidence>
<proteinExistence type="predicted"/>
<keyword evidence="5" id="KW-1185">Reference proteome</keyword>
<gene>
    <name evidence="4" type="ORF">LAME_0E01530G</name>
</gene>
<reference evidence="5" key="1">
    <citation type="submission" date="2016-03" db="EMBL/GenBank/DDBJ databases">
        <authorList>
            <person name="Devillers Hugo."/>
        </authorList>
    </citation>
    <scope>NUCLEOTIDE SEQUENCE [LARGE SCALE GENOMIC DNA]</scope>
</reference>